<gene>
    <name evidence="3" type="ORF">BDV37DRAFT_264773</name>
</gene>
<feature type="compositionally biased region" description="Polar residues" evidence="2">
    <location>
        <begin position="150"/>
        <end position="168"/>
    </location>
</feature>
<evidence type="ECO:0000313" key="3">
    <source>
        <dbReference type="EMBL" id="KAE8397851.1"/>
    </source>
</evidence>
<dbReference type="PANTHER" id="PTHR38701">
    <property type="entry name" value="CHROMOSOME 8, WHOLE GENOME SHOTGUN SEQUENCE"/>
    <property type="match status" value="1"/>
</dbReference>
<feature type="compositionally biased region" description="Polar residues" evidence="2">
    <location>
        <begin position="100"/>
        <end position="123"/>
    </location>
</feature>
<feature type="compositionally biased region" description="Polar residues" evidence="2">
    <location>
        <begin position="259"/>
        <end position="273"/>
    </location>
</feature>
<dbReference type="AlphaFoldDB" id="A0A5N7CUP9"/>
<protein>
    <submittedName>
        <fullName evidence="3">Uncharacterized protein</fullName>
    </submittedName>
</protein>
<dbReference type="PANTHER" id="PTHR38701:SF1">
    <property type="entry name" value="UP-REGULATED DURING SEPTATION PROTEIN 1 DOMAIN-CONTAINING PROTEIN"/>
    <property type="match status" value="1"/>
</dbReference>
<feature type="region of interest" description="Disordered" evidence="2">
    <location>
        <begin position="379"/>
        <end position="400"/>
    </location>
</feature>
<feature type="region of interest" description="Disordered" evidence="2">
    <location>
        <begin position="472"/>
        <end position="500"/>
    </location>
</feature>
<dbReference type="GeneID" id="43668402"/>
<dbReference type="Proteomes" id="UP000325579">
    <property type="component" value="Unassembled WGS sequence"/>
</dbReference>
<reference evidence="3 4" key="1">
    <citation type="submission" date="2019-04" db="EMBL/GenBank/DDBJ databases">
        <authorList>
            <consortium name="DOE Joint Genome Institute"/>
            <person name="Mondo S."/>
            <person name="Kjaerbolling I."/>
            <person name="Vesth T."/>
            <person name="Frisvad J.C."/>
            <person name="Nybo J.L."/>
            <person name="Theobald S."/>
            <person name="Kildgaard S."/>
            <person name="Isbrandt T."/>
            <person name="Kuo A."/>
            <person name="Sato A."/>
            <person name="Lyhne E.K."/>
            <person name="Kogle M.E."/>
            <person name="Wiebenga A."/>
            <person name="Kun R.S."/>
            <person name="Lubbers R.J."/>
            <person name="Makela M.R."/>
            <person name="Barry K."/>
            <person name="Chovatia M."/>
            <person name="Clum A."/>
            <person name="Daum C."/>
            <person name="Haridas S."/>
            <person name="He G."/>
            <person name="LaButti K."/>
            <person name="Lipzen A."/>
            <person name="Riley R."/>
            <person name="Salamov A."/>
            <person name="Simmons B.A."/>
            <person name="Magnuson J.K."/>
            <person name="Henrissat B."/>
            <person name="Mortensen U.H."/>
            <person name="Larsen T.O."/>
            <person name="Devries R.P."/>
            <person name="Grigoriev I.V."/>
            <person name="Machida M."/>
            <person name="Baker S.E."/>
            <person name="Andersen M.R."/>
            <person name="Cantor M.N."/>
            <person name="Hua S.X."/>
        </authorList>
    </citation>
    <scope>NUCLEOTIDE SEQUENCE [LARGE SCALE GENOMIC DNA]</scope>
    <source>
        <strain evidence="3 4">CBS 119388</strain>
    </source>
</reference>
<keyword evidence="4" id="KW-1185">Reference proteome</keyword>
<feature type="compositionally biased region" description="Acidic residues" evidence="2">
    <location>
        <begin position="610"/>
        <end position="622"/>
    </location>
</feature>
<proteinExistence type="predicted"/>
<feature type="compositionally biased region" description="Polar residues" evidence="2">
    <location>
        <begin position="313"/>
        <end position="336"/>
    </location>
</feature>
<evidence type="ECO:0000256" key="2">
    <source>
        <dbReference type="SAM" id="MobiDB-lite"/>
    </source>
</evidence>
<dbReference type="EMBL" id="ML736876">
    <property type="protein sequence ID" value="KAE8397851.1"/>
    <property type="molecule type" value="Genomic_DNA"/>
</dbReference>
<evidence type="ECO:0000313" key="4">
    <source>
        <dbReference type="Proteomes" id="UP000325579"/>
    </source>
</evidence>
<feature type="compositionally biased region" description="Acidic residues" evidence="2">
    <location>
        <begin position="488"/>
        <end position="499"/>
    </location>
</feature>
<feature type="compositionally biased region" description="Polar residues" evidence="2">
    <location>
        <begin position="67"/>
        <end position="91"/>
    </location>
</feature>
<feature type="region of interest" description="Disordered" evidence="2">
    <location>
        <begin position="1"/>
        <end position="349"/>
    </location>
</feature>
<feature type="compositionally biased region" description="Low complexity" evidence="2">
    <location>
        <begin position="231"/>
        <end position="245"/>
    </location>
</feature>
<feature type="compositionally biased region" description="Basic and acidic residues" evidence="2">
    <location>
        <begin position="172"/>
        <end position="186"/>
    </location>
</feature>
<sequence>MSRPPFRPSSPATMASDKQTTNGPVAKPFTPSLSAAFNRSTKSPLTPKLANPGGYRTPRRLTPSEHPLSNSKPDSESVYLSANVTPRSGTRTSRRDGPISTPNTPSTGHYSPSYISASGSTVGKRTDRSPVRTGGKLEPPITTRAKALTTDAQRSRPNSVCGAPSSSPRFFHAADARSNPDVDNRPKPAVKPSHPTFVYANGEQEGPPEELNTASVYKRRSTGLTRSVVGSKPPSASPRLASPRLNASSPRLSDGVGSQAGSQIGSQVGSQVGPQLGPQLGPQFGSQAGTRFDFAPQIVSHMPSPPMSHFSPKPTTSAPRHMKSSSVDSGHGTTSPREPLRPSPIIISPSDTKIDASAVTFEPILGLRPRVFSSGSAASVETHDSSLHSPAKSESGQVKDDVAISARTERKILDLEISNSSLLAINRTLEREMRKQNAELRRYRRLSRAGRLSVAPSSRSVSGASMGIMAEADESDEHEHSSVQSAEELSELSDEDSVMDEGVLSPDSLAEHDARHRAQDEKKFFIDLAKHQELLADSQKMNQSLKRCLGWTEELIKEAKKALEYSVHVNDIHLGGRVLAPEEIADLRESGRGLLRASDPQDLSYLPELPDSEPDSEADETTEAATETA</sequence>
<feature type="region of interest" description="Disordered" evidence="2">
    <location>
        <begin position="591"/>
        <end position="629"/>
    </location>
</feature>
<dbReference type="RefSeq" id="XP_031935170.1">
    <property type="nucleotide sequence ID" value="XM_032083711.1"/>
</dbReference>
<dbReference type="OrthoDB" id="2555519at2759"/>
<evidence type="ECO:0000256" key="1">
    <source>
        <dbReference type="SAM" id="Coils"/>
    </source>
</evidence>
<feature type="compositionally biased region" description="Polar residues" evidence="2">
    <location>
        <begin position="10"/>
        <end position="23"/>
    </location>
</feature>
<feature type="compositionally biased region" description="Polar residues" evidence="2">
    <location>
        <begin position="31"/>
        <end position="44"/>
    </location>
</feature>
<keyword evidence="1" id="KW-0175">Coiled coil</keyword>
<name>A0A5N7CUP9_9EURO</name>
<accession>A0A5N7CUP9</accession>
<organism evidence="3 4">
    <name type="scientific">Aspergillus pseudonomiae</name>
    <dbReference type="NCBI Taxonomy" id="1506151"/>
    <lineage>
        <taxon>Eukaryota</taxon>
        <taxon>Fungi</taxon>
        <taxon>Dikarya</taxon>
        <taxon>Ascomycota</taxon>
        <taxon>Pezizomycotina</taxon>
        <taxon>Eurotiomycetes</taxon>
        <taxon>Eurotiomycetidae</taxon>
        <taxon>Eurotiales</taxon>
        <taxon>Aspergillaceae</taxon>
        <taxon>Aspergillus</taxon>
        <taxon>Aspergillus subgen. Circumdati</taxon>
    </lineage>
</organism>
<feature type="coiled-coil region" evidence="1">
    <location>
        <begin position="419"/>
        <end position="446"/>
    </location>
</feature>